<accession>A0ABM8UV86</accession>
<dbReference type="Pfam" id="PF03372">
    <property type="entry name" value="Exo_endo_phos"/>
    <property type="match status" value="1"/>
</dbReference>
<feature type="transmembrane region" description="Helical" evidence="1">
    <location>
        <begin position="65"/>
        <end position="84"/>
    </location>
</feature>
<feature type="transmembrane region" description="Helical" evidence="1">
    <location>
        <begin position="7"/>
        <end position="29"/>
    </location>
</feature>
<keyword evidence="1" id="KW-1133">Transmembrane helix</keyword>
<evidence type="ECO:0000313" key="3">
    <source>
        <dbReference type="EMBL" id="CAG5072031.1"/>
    </source>
</evidence>
<comment type="caution">
    <text evidence="3">The sequence shown here is derived from an EMBL/GenBank/DDBJ whole genome shotgun (WGS) entry which is preliminary data.</text>
</comment>
<dbReference type="EMBL" id="CAJRAU010000006">
    <property type="protein sequence ID" value="CAG5072031.1"/>
    <property type="molecule type" value="Genomic_DNA"/>
</dbReference>
<dbReference type="CDD" id="cd09084">
    <property type="entry name" value="EEP-2"/>
    <property type="match status" value="1"/>
</dbReference>
<evidence type="ECO:0000259" key="2">
    <source>
        <dbReference type="Pfam" id="PF03372"/>
    </source>
</evidence>
<gene>
    <name evidence="3" type="ORF">DYBT9623_03969</name>
</gene>
<dbReference type="RefSeq" id="WP_215235270.1">
    <property type="nucleotide sequence ID" value="NZ_CAJRAU010000006.1"/>
</dbReference>
<keyword evidence="1" id="KW-0812">Transmembrane</keyword>
<reference evidence="3 4" key="1">
    <citation type="submission" date="2021-04" db="EMBL/GenBank/DDBJ databases">
        <authorList>
            <person name="Rodrigo-Torres L."/>
            <person name="Arahal R. D."/>
            <person name="Lucena T."/>
        </authorList>
    </citation>
    <scope>NUCLEOTIDE SEQUENCE [LARGE SCALE GENOMIC DNA]</scope>
    <source>
        <strain evidence="3 4">CECT 9623</strain>
    </source>
</reference>
<dbReference type="Proteomes" id="UP000679725">
    <property type="component" value="Unassembled WGS sequence"/>
</dbReference>
<protein>
    <recommendedName>
        <fullName evidence="2">Endonuclease/exonuclease/phosphatase domain-containing protein</fullName>
    </recommendedName>
</protein>
<dbReference type="Gene3D" id="3.60.10.10">
    <property type="entry name" value="Endonuclease/exonuclease/phosphatase"/>
    <property type="match status" value="1"/>
</dbReference>
<evidence type="ECO:0000313" key="4">
    <source>
        <dbReference type="Proteomes" id="UP000679725"/>
    </source>
</evidence>
<dbReference type="InterPro" id="IPR005135">
    <property type="entry name" value="Endo/exonuclease/phosphatase"/>
</dbReference>
<evidence type="ECO:0000256" key="1">
    <source>
        <dbReference type="SAM" id="Phobius"/>
    </source>
</evidence>
<organism evidence="3 4">
    <name type="scientific">Dyadobacter linearis</name>
    <dbReference type="NCBI Taxonomy" id="2823330"/>
    <lineage>
        <taxon>Bacteria</taxon>
        <taxon>Pseudomonadati</taxon>
        <taxon>Bacteroidota</taxon>
        <taxon>Cytophagia</taxon>
        <taxon>Cytophagales</taxon>
        <taxon>Spirosomataceae</taxon>
        <taxon>Dyadobacter</taxon>
    </lineage>
</organism>
<feature type="domain" description="Endonuclease/exonuclease/phosphatase" evidence="2">
    <location>
        <begin position="103"/>
        <end position="350"/>
    </location>
</feature>
<feature type="transmembrane region" description="Helical" evidence="1">
    <location>
        <begin position="35"/>
        <end position="58"/>
    </location>
</feature>
<proteinExistence type="predicted"/>
<keyword evidence="1" id="KW-0472">Membrane</keyword>
<dbReference type="InterPro" id="IPR036691">
    <property type="entry name" value="Endo/exonu/phosph_ase_sf"/>
</dbReference>
<sequence length="366" mass="42259">MGSIEKFLWFLYKCFAFYTLVVYALILWIPFDGWVAGFMMMSFPIVILVHVISLPVWFVVKKQKALLPLALILLGGIFLDRTYAFGNSRSGDEHDSAGSFRVLSYNTQVFMRNAGTSDDVRKEQVREMKNWIAENGDVLCMPEFYDEGRAMFKTTKYFESRGFRHSVRYEHAPIRWGQYVGLALFSKYPIVSSQDTIFEAQNGMIRADLKIGKDTVRIIALHLYSMTLDLNKLAHQKKVDGVVKEGRVTLSRMKFGFKKRSQEIKALQAWAEDSPYPVIVCGDFNEIPYGYVYGKMRKSFANAFEDKGSGFGFSFGKLPYFIRIDHQFYDSDKLELLDFQTHRNVKYSDHYPVTASYRFGSAKKSE</sequence>
<name>A0ABM8UV86_9BACT</name>
<keyword evidence="4" id="KW-1185">Reference proteome</keyword>
<dbReference type="SUPFAM" id="SSF56219">
    <property type="entry name" value="DNase I-like"/>
    <property type="match status" value="1"/>
</dbReference>